<dbReference type="InterPro" id="IPR050599">
    <property type="entry name" value="VDCC_alpha-1_subunit"/>
</dbReference>
<keyword evidence="8" id="KW-0106">Calcium</keyword>
<evidence type="ECO:0000256" key="14">
    <source>
        <dbReference type="ARBA" id="ARBA00023180"/>
    </source>
</evidence>
<evidence type="ECO:0000313" key="18">
    <source>
        <dbReference type="Proteomes" id="UP000515165"/>
    </source>
</evidence>
<keyword evidence="15" id="KW-0407">Ion channel</keyword>
<dbReference type="Proteomes" id="UP000515165">
    <property type="component" value="Chromosome 11"/>
</dbReference>
<evidence type="ECO:0000256" key="3">
    <source>
        <dbReference type="ARBA" id="ARBA00022553"/>
    </source>
</evidence>
<evidence type="ECO:0000256" key="7">
    <source>
        <dbReference type="ARBA" id="ARBA00022737"/>
    </source>
</evidence>
<dbReference type="GO" id="GO:0008331">
    <property type="term" value="F:high voltage-gated calcium channel activity"/>
    <property type="evidence" value="ECO:0007669"/>
    <property type="project" value="TreeGrafter"/>
</dbReference>
<proteinExistence type="predicted"/>
<evidence type="ECO:0000256" key="2">
    <source>
        <dbReference type="ARBA" id="ARBA00022448"/>
    </source>
</evidence>
<evidence type="ECO:0000256" key="5">
    <source>
        <dbReference type="ARBA" id="ARBA00022673"/>
    </source>
</evidence>
<feature type="domain" description="Ion transport" evidence="17">
    <location>
        <begin position="124"/>
        <end position="205"/>
    </location>
</feature>
<evidence type="ECO:0000256" key="15">
    <source>
        <dbReference type="ARBA" id="ARBA00023303"/>
    </source>
</evidence>
<dbReference type="PANTHER" id="PTHR45628">
    <property type="entry name" value="VOLTAGE-DEPENDENT CALCIUM CHANNEL TYPE A SUBUNIT ALPHA-1"/>
    <property type="match status" value="1"/>
</dbReference>
<dbReference type="InterPro" id="IPR005821">
    <property type="entry name" value="Ion_trans_dom"/>
</dbReference>
<keyword evidence="2" id="KW-0813">Transport</keyword>
<dbReference type="KEGG" id="zca:118356074"/>
<keyword evidence="12" id="KW-0472">Membrane</keyword>
<evidence type="ECO:0000256" key="13">
    <source>
        <dbReference type="ARBA" id="ARBA00023157"/>
    </source>
</evidence>
<dbReference type="AlphaFoldDB" id="A0A6P9FDR1"/>
<keyword evidence="6" id="KW-0812">Transmembrane</keyword>
<comment type="subcellular location">
    <subcellularLocation>
        <location evidence="1">Membrane</location>
        <topology evidence="1">Multi-pass membrane protein</topology>
    </subcellularLocation>
</comment>
<dbReference type="GO" id="GO:0098703">
    <property type="term" value="P:calcium ion import across plasma membrane"/>
    <property type="evidence" value="ECO:0007669"/>
    <property type="project" value="TreeGrafter"/>
</dbReference>
<dbReference type="Gene3D" id="1.10.287.70">
    <property type="match status" value="1"/>
</dbReference>
<keyword evidence="13" id="KW-1015">Disulfide bond</keyword>
<evidence type="ECO:0000256" key="12">
    <source>
        <dbReference type="ARBA" id="ARBA00023136"/>
    </source>
</evidence>
<keyword evidence="18" id="KW-1185">Reference proteome</keyword>
<dbReference type="GeneID" id="118356074"/>
<dbReference type="PANTHER" id="PTHR45628:SF6">
    <property type="entry name" value="VOLTAGE-DEPENDENT N-TYPE CALCIUM CHANNEL SUBUNIT ALPHA-1B"/>
    <property type="match status" value="1"/>
</dbReference>
<evidence type="ECO:0000256" key="4">
    <source>
        <dbReference type="ARBA" id="ARBA00022568"/>
    </source>
</evidence>
<gene>
    <name evidence="19" type="primary">LOC118356074</name>
</gene>
<protein>
    <submittedName>
        <fullName evidence="19">Uncharacterized protein LOC118356074</fullName>
    </submittedName>
</protein>
<reference evidence="19" key="1">
    <citation type="submission" date="2025-08" db="UniProtKB">
        <authorList>
            <consortium name="RefSeq"/>
        </authorList>
    </citation>
    <scope>IDENTIFICATION</scope>
    <source>
        <tissue evidence="19">Blood</tissue>
    </source>
</reference>
<evidence type="ECO:0000256" key="8">
    <source>
        <dbReference type="ARBA" id="ARBA00022837"/>
    </source>
</evidence>
<evidence type="ECO:0000256" key="16">
    <source>
        <dbReference type="SAM" id="MobiDB-lite"/>
    </source>
</evidence>
<feature type="region of interest" description="Disordered" evidence="16">
    <location>
        <begin position="15"/>
        <end position="81"/>
    </location>
</feature>
<accession>A0A6P9FDR1</accession>
<keyword evidence="7" id="KW-0677">Repeat</keyword>
<keyword evidence="4" id="KW-0109">Calcium transport</keyword>
<keyword evidence="11" id="KW-0406">Ion transport</keyword>
<dbReference type="Pfam" id="PF00520">
    <property type="entry name" value="Ion_trans"/>
    <property type="match status" value="1"/>
</dbReference>
<evidence type="ECO:0000313" key="19">
    <source>
        <dbReference type="RefSeq" id="XP_035578702.1"/>
    </source>
</evidence>
<dbReference type="RefSeq" id="XP_035578702.1">
    <property type="nucleotide sequence ID" value="XM_035722809.1"/>
</dbReference>
<keyword evidence="9" id="KW-0851">Voltage-gated channel</keyword>
<feature type="non-terminal residue" evidence="19">
    <location>
        <position position="205"/>
    </location>
</feature>
<keyword evidence="10" id="KW-1133">Transmembrane helix</keyword>
<keyword evidence="14" id="KW-0325">Glycoprotein</keyword>
<evidence type="ECO:0000256" key="6">
    <source>
        <dbReference type="ARBA" id="ARBA00022692"/>
    </source>
</evidence>
<organism evidence="18 19">
    <name type="scientific">Zalophus californianus</name>
    <name type="common">California sealion</name>
    <dbReference type="NCBI Taxonomy" id="9704"/>
    <lineage>
        <taxon>Eukaryota</taxon>
        <taxon>Metazoa</taxon>
        <taxon>Chordata</taxon>
        <taxon>Craniata</taxon>
        <taxon>Vertebrata</taxon>
        <taxon>Euteleostomi</taxon>
        <taxon>Mammalia</taxon>
        <taxon>Eutheria</taxon>
        <taxon>Laurasiatheria</taxon>
        <taxon>Carnivora</taxon>
        <taxon>Caniformia</taxon>
        <taxon>Pinnipedia</taxon>
        <taxon>Otariidae</taxon>
        <taxon>Zalophus</taxon>
    </lineage>
</organism>
<dbReference type="GO" id="GO:0005891">
    <property type="term" value="C:voltage-gated calcium channel complex"/>
    <property type="evidence" value="ECO:0007669"/>
    <property type="project" value="TreeGrafter"/>
</dbReference>
<evidence type="ECO:0000256" key="11">
    <source>
        <dbReference type="ARBA" id="ARBA00023065"/>
    </source>
</evidence>
<evidence type="ECO:0000256" key="9">
    <source>
        <dbReference type="ARBA" id="ARBA00022882"/>
    </source>
</evidence>
<evidence type="ECO:0000259" key="17">
    <source>
        <dbReference type="Pfam" id="PF00520"/>
    </source>
</evidence>
<sequence length="205" mass="22590">MIALANLYLQFTQVQEEPEVEASGGRGAASTLTGARPPQDPLWRTWGRVHTDRSPASSGPAAGGEEQFHQPQLSPPLPCCPAHQAAAPRLHHPHPAVDLRPVLQGPALCVSAHRHAVLHLRHHGMQVFGNIALDDDTSINRRNTFRTFLQALMLLFRGATGEAWHEIMLSCLNNQACDEHTNASECGSDFAYFYFVSFIFLCSFL</sequence>
<dbReference type="GO" id="GO:0007268">
    <property type="term" value="P:chemical synaptic transmission"/>
    <property type="evidence" value="ECO:0007669"/>
    <property type="project" value="TreeGrafter"/>
</dbReference>
<evidence type="ECO:0000256" key="1">
    <source>
        <dbReference type="ARBA" id="ARBA00004141"/>
    </source>
</evidence>
<dbReference type="OrthoDB" id="431720at2759"/>
<name>A0A6P9FDR1_ZALCA</name>
<dbReference type="GO" id="GO:0043025">
    <property type="term" value="C:neuronal cell body"/>
    <property type="evidence" value="ECO:0007669"/>
    <property type="project" value="TreeGrafter"/>
</dbReference>
<keyword evidence="3" id="KW-0597">Phosphoprotein</keyword>
<dbReference type="GO" id="GO:0045202">
    <property type="term" value="C:synapse"/>
    <property type="evidence" value="ECO:0007669"/>
    <property type="project" value="GOC"/>
</dbReference>
<keyword evidence="5" id="KW-0107">Calcium channel</keyword>
<evidence type="ECO:0000256" key="10">
    <source>
        <dbReference type="ARBA" id="ARBA00022989"/>
    </source>
</evidence>